<organism evidence="5 6">
    <name type="scientific">Clostridium colicanis DSM 13634</name>
    <dbReference type="NCBI Taxonomy" id="1121305"/>
    <lineage>
        <taxon>Bacteria</taxon>
        <taxon>Bacillati</taxon>
        <taxon>Bacillota</taxon>
        <taxon>Clostridia</taxon>
        <taxon>Eubacteriales</taxon>
        <taxon>Clostridiaceae</taxon>
        <taxon>Clostridium</taxon>
    </lineage>
</organism>
<reference evidence="5 6" key="1">
    <citation type="submission" date="2016-02" db="EMBL/GenBank/DDBJ databases">
        <title>Genome sequence of Clostridium colicanis DSM 13634.</title>
        <authorList>
            <person name="Poehlein A."/>
            <person name="Daniel R."/>
        </authorList>
    </citation>
    <scope>NUCLEOTIDE SEQUENCE [LARGE SCALE GENOMIC DNA]</scope>
    <source>
        <strain evidence="5 6">DSM 13634</strain>
    </source>
</reference>
<dbReference type="EMBL" id="LTBB01000001">
    <property type="protein sequence ID" value="KYH30182.1"/>
    <property type="molecule type" value="Genomic_DNA"/>
</dbReference>
<dbReference type="InterPro" id="IPR055372">
    <property type="entry name" value="CBM96"/>
</dbReference>
<comment type="caution">
    <text evidence="5">The sequence shown here is derived from an EMBL/GenBank/DDBJ whole genome shotgun (WGS) entry which is preliminary data.</text>
</comment>
<proteinExistence type="predicted"/>
<dbReference type="AlphaFoldDB" id="A0A151ARG9"/>
<dbReference type="Pfam" id="PF24517">
    <property type="entry name" value="CBM96"/>
    <property type="match status" value="1"/>
</dbReference>
<feature type="domain" description="Carbohydrate-binding module family 96" evidence="4">
    <location>
        <begin position="26"/>
        <end position="150"/>
    </location>
</feature>
<evidence type="ECO:0000313" key="6">
    <source>
        <dbReference type="Proteomes" id="UP000075374"/>
    </source>
</evidence>
<protein>
    <recommendedName>
        <fullName evidence="4">Carbohydrate-binding module family 96 domain-containing protein</fullName>
    </recommendedName>
</protein>
<evidence type="ECO:0000313" key="5">
    <source>
        <dbReference type="EMBL" id="KYH30182.1"/>
    </source>
</evidence>
<gene>
    <name evidence="5" type="ORF">CLCOL_01200</name>
</gene>
<dbReference type="STRING" id="1121305.CLCOL_01200"/>
<dbReference type="Proteomes" id="UP000075374">
    <property type="component" value="Unassembled WGS sequence"/>
</dbReference>
<keyword evidence="2" id="KW-0964">Secreted</keyword>
<name>A0A151ARG9_9CLOT</name>
<dbReference type="GO" id="GO:0005576">
    <property type="term" value="C:extracellular region"/>
    <property type="evidence" value="ECO:0007669"/>
    <property type="project" value="UniProtKB-SubCell"/>
</dbReference>
<dbReference type="RefSeq" id="WP_061857072.1">
    <property type="nucleotide sequence ID" value="NZ_LTBB01000001.1"/>
</dbReference>
<evidence type="ECO:0000259" key="4">
    <source>
        <dbReference type="Pfam" id="PF24517"/>
    </source>
</evidence>
<evidence type="ECO:0000256" key="2">
    <source>
        <dbReference type="ARBA" id="ARBA00022525"/>
    </source>
</evidence>
<evidence type="ECO:0000256" key="3">
    <source>
        <dbReference type="ARBA" id="ARBA00022729"/>
    </source>
</evidence>
<accession>A0A151ARG9</accession>
<keyword evidence="6" id="KW-1185">Reference proteome</keyword>
<evidence type="ECO:0000256" key="1">
    <source>
        <dbReference type="ARBA" id="ARBA00004613"/>
    </source>
</evidence>
<comment type="subcellular location">
    <subcellularLocation>
        <location evidence="1">Secreted</location>
    </subcellularLocation>
</comment>
<sequence length="263" mass="29603">MSIILIPSTKSLTVTNKIPNGNINNDIITVGSDGKYDYISYLFFDISTIPINVSILDAELVLFKVNNFYNNLMEEFCIYPISDYFSTYTTFNNRPKVNTIIKKVFHPITSKVAVTINLTSFVSLWIKNQLNITGIALLGKNTNTLAEFGSSICKDNYLIPFIKILVNPINCNNYSNNTSIEGSMKRIKVVGKVAPESKYVAIVNIGVKRKNTGHTDNYYVADEYDNSQNLNPLKINKTYNIAIIPKKNPGDIENISFYGSYKE</sequence>
<dbReference type="NCBIfam" id="NF033679">
    <property type="entry name" value="DNRLRE_dom"/>
    <property type="match status" value="1"/>
</dbReference>
<keyword evidence="3" id="KW-0732">Signal</keyword>
<dbReference type="PATRIC" id="fig|1121305.3.peg.122"/>